<reference evidence="2" key="1">
    <citation type="submission" date="2005-09" db="EMBL/GenBank/DDBJ databases">
        <authorList>
            <person name="Mural R.J."/>
            <person name="Li P.W."/>
            <person name="Adams M.D."/>
            <person name="Amanatides P.G."/>
            <person name="Baden-Tillson H."/>
            <person name="Barnstead M."/>
            <person name="Chin S.H."/>
            <person name="Dew I."/>
            <person name="Evans C.A."/>
            <person name="Ferriera S."/>
            <person name="Flanigan M."/>
            <person name="Fosler C."/>
            <person name="Glodek A."/>
            <person name="Gu Z."/>
            <person name="Holt R.A."/>
            <person name="Jennings D."/>
            <person name="Kraft C.L."/>
            <person name="Lu F."/>
            <person name="Nguyen T."/>
            <person name="Nusskern D.R."/>
            <person name="Pfannkoch C.M."/>
            <person name="Sitter C."/>
            <person name="Sutton G.G."/>
            <person name="Venter J.C."/>
            <person name="Wang Z."/>
            <person name="Woodage T."/>
            <person name="Zheng X.H."/>
            <person name="Zhong F."/>
        </authorList>
    </citation>
    <scope>NUCLEOTIDE SEQUENCE [LARGE SCALE GENOMIC DNA]</scope>
    <source>
        <strain>BN</strain>
        <strain evidence="2">Sprague-Dawley</strain>
    </source>
</reference>
<sequence>MKIHSPVAGCSETCSSSCLARCPLLPKKSLPAILWVDGFAPGPRCKVECYRSNVLQPFKDILVIVLMLEALCTSHSLV</sequence>
<evidence type="ECO:0000313" key="2">
    <source>
        <dbReference type="Proteomes" id="UP000234681"/>
    </source>
</evidence>
<dbReference type="Proteomes" id="UP000234681">
    <property type="component" value="Chromosome 17"/>
</dbReference>
<accession>A6KNB4</accession>
<dbReference type="AlphaFoldDB" id="A6KNB4"/>
<organism evidence="1 2">
    <name type="scientific">Rattus norvegicus</name>
    <name type="common">Rat</name>
    <dbReference type="NCBI Taxonomy" id="10116"/>
    <lineage>
        <taxon>Eukaryota</taxon>
        <taxon>Metazoa</taxon>
        <taxon>Chordata</taxon>
        <taxon>Craniata</taxon>
        <taxon>Vertebrata</taxon>
        <taxon>Euteleostomi</taxon>
        <taxon>Mammalia</taxon>
        <taxon>Eutheria</taxon>
        <taxon>Euarchontoglires</taxon>
        <taxon>Glires</taxon>
        <taxon>Rodentia</taxon>
        <taxon>Myomorpha</taxon>
        <taxon>Muroidea</taxon>
        <taxon>Muridae</taxon>
        <taxon>Murinae</taxon>
        <taxon>Rattus</taxon>
    </lineage>
</organism>
<evidence type="ECO:0000313" key="1">
    <source>
        <dbReference type="EMBL" id="EDL84582.1"/>
    </source>
</evidence>
<dbReference type="EMBL" id="CH474072">
    <property type="protein sequence ID" value="EDL84582.1"/>
    <property type="molecule type" value="Genomic_DNA"/>
</dbReference>
<gene>
    <name evidence="1" type="ORF">rCG_23086</name>
</gene>
<proteinExistence type="predicted"/>
<name>A6KNB4_RAT</name>
<protein>
    <submittedName>
        <fullName evidence="1">RCG23086</fullName>
    </submittedName>
</protein>